<evidence type="ECO:0000313" key="2">
    <source>
        <dbReference type="Proteomes" id="UP000194931"/>
    </source>
</evidence>
<evidence type="ECO:0000313" key="1">
    <source>
        <dbReference type="EMBL" id="OUJ13891.1"/>
    </source>
</evidence>
<keyword evidence="2" id="KW-1185">Reference proteome</keyword>
<protein>
    <submittedName>
        <fullName evidence="1">Uncharacterized protein</fullName>
    </submittedName>
</protein>
<dbReference type="EMBL" id="JOPJ01000002">
    <property type="protein sequence ID" value="OUJ13891.1"/>
    <property type="molecule type" value="Genomic_DNA"/>
</dbReference>
<comment type="caution">
    <text evidence="1">The sequence shown here is derived from an EMBL/GenBank/DDBJ whole genome shotgun (WGS) entry which is preliminary data.</text>
</comment>
<proteinExistence type="predicted"/>
<reference evidence="2" key="1">
    <citation type="submission" date="2014-06" db="EMBL/GenBank/DDBJ databases">
        <authorList>
            <person name="Winans N.J."/>
            <person name="Newell P.D."/>
            <person name="Douglas A.E."/>
        </authorList>
    </citation>
    <scope>NUCLEOTIDE SEQUENCE [LARGE SCALE GENOMIC DNA]</scope>
</reference>
<dbReference type="AlphaFoldDB" id="A0A252BYM2"/>
<sequence>MGMDGSSFLLSDKVHTRNEPVMANGVQFGCGESLKQFYAGREGILLRPAIPDINEWLPQACGRAFVTKGKIAVAAKLPYSIVL</sequence>
<gene>
    <name evidence="1" type="ORF">HK26_04455</name>
</gene>
<name>A0A252BYM2_9PROT</name>
<accession>A0A252BYM2</accession>
<dbReference type="Proteomes" id="UP000194931">
    <property type="component" value="Unassembled WGS sequence"/>
</dbReference>
<organism evidence="1 2">
    <name type="scientific">Acetobacter okinawensis</name>
    <dbReference type="NCBI Taxonomy" id="1076594"/>
    <lineage>
        <taxon>Bacteria</taxon>
        <taxon>Pseudomonadati</taxon>
        <taxon>Pseudomonadota</taxon>
        <taxon>Alphaproteobacteria</taxon>
        <taxon>Acetobacterales</taxon>
        <taxon>Acetobacteraceae</taxon>
        <taxon>Acetobacter</taxon>
    </lineage>
</organism>